<feature type="domain" description="YgjP-like metallopeptidase" evidence="1">
    <location>
        <begin position="103"/>
        <end position="162"/>
    </location>
</feature>
<dbReference type="RefSeq" id="WP_344804774.1">
    <property type="nucleotide sequence ID" value="NZ_BAABAB010000016.1"/>
</dbReference>
<dbReference type="InterPro" id="IPR053136">
    <property type="entry name" value="UTP_pyrophosphatase-like"/>
</dbReference>
<dbReference type="Gene3D" id="3.30.2010.10">
    <property type="entry name" value="Metalloproteases ('zincins'), catalytic domain"/>
    <property type="match status" value="1"/>
</dbReference>
<dbReference type="PANTHER" id="PTHR30399">
    <property type="entry name" value="UNCHARACTERIZED PROTEIN YGJP"/>
    <property type="match status" value="1"/>
</dbReference>
<dbReference type="Proteomes" id="UP001501490">
    <property type="component" value="Unassembled WGS sequence"/>
</dbReference>
<keyword evidence="3" id="KW-1185">Reference proteome</keyword>
<dbReference type="InterPro" id="IPR002725">
    <property type="entry name" value="YgjP-like_metallopeptidase"/>
</dbReference>
<gene>
    <name evidence="2" type="ORF">GCM10022236_24190</name>
</gene>
<proteinExistence type="predicted"/>
<dbReference type="EMBL" id="BAABAB010000016">
    <property type="protein sequence ID" value="GAA3621077.1"/>
    <property type="molecule type" value="Genomic_DNA"/>
</dbReference>
<name>A0ABP6ZZS0_9ACTN</name>
<accession>A0ABP6ZZS0</accession>
<evidence type="ECO:0000313" key="2">
    <source>
        <dbReference type="EMBL" id="GAA3621077.1"/>
    </source>
</evidence>
<dbReference type="PANTHER" id="PTHR30399:SF1">
    <property type="entry name" value="UTP PYROPHOSPHATASE"/>
    <property type="match status" value="1"/>
</dbReference>
<evidence type="ECO:0000313" key="3">
    <source>
        <dbReference type="Proteomes" id="UP001501490"/>
    </source>
</evidence>
<protein>
    <submittedName>
        <fullName evidence="2">M48 family metallopeptidase</fullName>
    </submittedName>
</protein>
<organism evidence="2 3">
    <name type="scientific">Microlunatus ginsengisoli</name>
    <dbReference type="NCBI Taxonomy" id="363863"/>
    <lineage>
        <taxon>Bacteria</taxon>
        <taxon>Bacillati</taxon>
        <taxon>Actinomycetota</taxon>
        <taxon>Actinomycetes</taxon>
        <taxon>Propionibacteriales</taxon>
        <taxon>Propionibacteriaceae</taxon>
        <taxon>Microlunatus</taxon>
    </lineage>
</organism>
<reference evidence="3" key="1">
    <citation type="journal article" date="2019" name="Int. J. Syst. Evol. Microbiol.">
        <title>The Global Catalogue of Microorganisms (GCM) 10K type strain sequencing project: providing services to taxonomists for standard genome sequencing and annotation.</title>
        <authorList>
            <consortium name="The Broad Institute Genomics Platform"/>
            <consortium name="The Broad Institute Genome Sequencing Center for Infectious Disease"/>
            <person name="Wu L."/>
            <person name="Ma J."/>
        </authorList>
    </citation>
    <scope>NUCLEOTIDE SEQUENCE [LARGE SCALE GENOMIC DNA]</scope>
    <source>
        <strain evidence="3">JCM 16929</strain>
    </source>
</reference>
<dbReference type="Pfam" id="PF01863">
    <property type="entry name" value="YgjP-like"/>
    <property type="match status" value="1"/>
</dbReference>
<dbReference type="CDD" id="cd07344">
    <property type="entry name" value="M48_yhfN_like"/>
    <property type="match status" value="1"/>
</dbReference>
<sequence length="189" mass="21182">MSSGGSGRGIAGPRIEVRRSARRKRTVQAYRQGDAIVVLLPQGMSATDEERYVESMVERVLAREARRADAGNGGVLMERARRLSERYLLPQLGRAPLPATVSWVDNQQKRWGSCSTESGDIRLSDRLKRMPEWVQDYVLLHELVHLVAPDHGKRFRTLLSVYPREDRARGYLEGFQAGSGQSGFGDDAD</sequence>
<evidence type="ECO:0000259" key="1">
    <source>
        <dbReference type="Pfam" id="PF01863"/>
    </source>
</evidence>
<comment type="caution">
    <text evidence="2">The sequence shown here is derived from an EMBL/GenBank/DDBJ whole genome shotgun (WGS) entry which is preliminary data.</text>
</comment>